<reference evidence="2" key="2">
    <citation type="submission" date="2020-10" db="UniProtKB">
        <authorList>
            <consortium name="WormBaseParasite"/>
        </authorList>
    </citation>
    <scope>IDENTIFICATION</scope>
</reference>
<dbReference type="AlphaFoldDB" id="A0A7E4ULT5"/>
<dbReference type="WBParaSite" id="Pan_g10300.t1">
    <property type="protein sequence ID" value="Pan_g10300.t1"/>
    <property type="gene ID" value="Pan_g10300"/>
</dbReference>
<reference evidence="1" key="1">
    <citation type="journal article" date="2013" name="Genetics">
        <title>The draft genome and transcriptome of Panagrellus redivivus are shaped by the harsh demands of a free-living lifestyle.</title>
        <authorList>
            <person name="Srinivasan J."/>
            <person name="Dillman A.R."/>
            <person name="Macchietto M.G."/>
            <person name="Heikkinen L."/>
            <person name="Lakso M."/>
            <person name="Fracchia K.M."/>
            <person name="Antoshechkin I."/>
            <person name="Mortazavi A."/>
            <person name="Wong G."/>
            <person name="Sternberg P.W."/>
        </authorList>
    </citation>
    <scope>NUCLEOTIDE SEQUENCE [LARGE SCALE GENOMIC DNA]</scope>
    <source>
        <strain evidence="1">MT8872</strain>
    </source>
</reference>
<dbReference type="Proteomes" id="UP000492821">
    <property type="component" value="Unassembled WGS sequence"/>
</dbReference>
<sequence>MLHPMGIATFRRLVTAFLALIEGQFHECYVFLEPLSLTSGVDYALKITDFTELRWPISALLFLFSMFSIFSNCISTPKAPSNQCNDSAFCTTDVA</sequence>
<keyword evidence="1" id="KW-1185">Reference proteome</keyword>
<evidence type="ECO:0000313" key="2">
    <source>
        <dbReference type="WBParaSite" id="Pan_g10300.t1"/>
    </source>
</evidence>
<accession>A0A7E4ULT5</accession>
<organism evidence="1 2">
    <name type="scientific">Panagrellus redivivus</name>
    <name type="common">Microworm</name>
    <dbReference type="NCBI Taxonomy" id="6233"/>
    <lineage>
        <taxon>Eukaryota</taxon>
        <taxon>Metazoa</taxon>
        <taxon>Ecdysozoa</taxon>
        <taxon>Nematoda</taxon>
        <taxon>Chromadorea</taxon>
        <taxon>Rhabditida</taxon>
        <taxon>Tylenchina</taxon>
        <taxon>Panagrolaimomorpha</taxon>
        <taxon>Panagrolaimoidea</taxon>
        <taxon>Panagrolaimidae</taxon>
        <taxon>Panagrellus</taxon>
    </lineage>
</organism>
<proteinExistence type="predicted"/>
<name>A0A7E4ULT5_PANRE</name>
<protein>
    <submittedName>
        <fullName evidence="2">Secreted protein</fullName>
    </submittedName>
</protein>
<evidence type="ECO:0000313" key="1">
    <source>
        <dbReference type="Proteomes" id="UP000492821"/>
    </source>
</evidence>